<proteinExistence type="predicted"/>
<name>A0A0F9SY16_9ZZZZ</name>
<keyword evidence="1" id="KW-0472">Membrane</keyword>
<dbReference type="EMBL" id="LAZR01000376">
    <property type="protein sequence ID" value="KKN71789.1"/>
    <property type="molecule type" value="Genomic_DNA"/>
</dbReference>
<evidence type="ECO:0000256" key="1">
    <source>
        <dbReference type="SAM" id="Phobius"/>
    </source>
</evidence>
<protein>
    <submittedName>
        <fullName evidence="2">Uncharacterized protein</fullName>
    </submittedName>
</protein>
<organism evidence="2">
    <name type="scientific">marine sediment metagenome</name>
    <dbReference type="NCBI Taxonomy" id="412755"/>
    <lineage>
        <taxon>unclassified sequences</taxon>
        <taxon>metagenomes</taxon>
        <taxon>ecological metagenomes</taxon>
    </lineage>
</organism>
<reference evidence="2" key="1">
    <citation type="journal article" date="2015" name="Nature">
        <title>Complex archaea that bridge the gap between prokaryotes and eukaryotes.</title>
        <authorList>
            <person name="Spang A."/>
            <person name="Saw J.H."/>
            <person name="Jorgensen S.L."/>
            <person name="Zaremba-Niedzwiedzka K."/>
            <person name="Martijn J."/>
            <person name="Lind A.E."/>
            <person name="van Eijk R."/>
            <person name="Schleper C."/>
            <person name="Guy L."/>
            <person name="Ettema T.J."/>
        </authorList>
    </citation>
    <scope>NUCLEOTIDE SEQUENCE</scope>
</reference>
<keyword evidence="1" id="KW-1133">Transmembrane helix</keyword>
<keyword evidence="1" id="KW-0812">Transmembrane</keyword>
<feature type="transmembrane region" description="Helical" evidence="1">
    <location>
        <begin position="42"/>
        <end position="61"/>
    </location>
</feature>
<feature type="transmembrane region" description="Helical" evidence="1">
    <location>
        <begin position="12"/>
        <end position="30"/>
    </location>
</feature>
<comment type="caution">
    <text evidence="2">The sequence shown here is derived from an EMBL/GenBank/DDBJ whole genome shotgun (WGS) entry which is preliminary data.</text>
</comment>
<feature type="transmembrane region" description="Helical" evidence="1">
    <location>
        <begin position="560"/>
        <end position="578"/>
    </location>
</feature>
<gene>
    <name evidence="2" type="ORF">LCGC14_0417490</name>
</gene>
<sequence>MIDGYSFLQKELLIPMVLGGLVVLGCFVWKEWKTSKGNSKQFVLNTIVSFIAIFSIVITFLEPTKEVEINDRQALLLTEGYTENQKDSLINLNDGIKVLNYNPKKSIHKELDSLSNVIIIGDGLEPYNFHLFDSVPTTYLPNEQRKGITRLSFNEKLLLGNDLSISGSFLKPRKGSFLIVQDSRNNGLDSIQFNEETNIDFELNARPKVSGIYVYRLMVKDSVGGVLNTNPLPIVINKKEPLRVLILNEFPTFETKYLKNFLAEEGHEVIVRSQLTKGKFKFEYFNTLNVPVYQFTDAVLKNFDIVITDAETYLSFGKTMKAAFEESISENGLGLFIQPSDMLFNRRQSDSYFNFKRDAIKAQKLTAYFSDVEKYPFSFEEQLLVEPIALGGVTNMAGYKQHGKGKIATTTLLNSYEILLNGNNEIYSSIWTTILDKIAKKHNQVFEWETTTPLPKIDESFKFTVRSNIEVFNVLGENNIPVAIAQKPILPNQYSGTVYPKRKGWNELHIENDSTSKFSYYVFDDSDWSALNSVKSIDANKKRFSKGFQKNRTVIINRPISPILFYILFLLSIGWLWLTPKLTQE</sequence>
<accession>A0A0F9SY16</accession>
<evidence type="ECO:0000313" key="2">
    <source>
        <dbReference type="EMBL" id="KKN71789.1"/>
    </source>
</evidence>
<dbReference type="AlphaFoldDB" id="A0A0F9SY16"/>